<dbReference type="AlphaFoldDB" id="A0ABD3XFP4"/>
<comment type="caution">
    <text evidence="1">The sequence shown here is derived from an EMBL/GenBank/DDBJ whole genome shotgun (WGS) entry which is preliminary data.</text>
</comment>
<feature type="non-terminal residue" evidence="1">
    <location>
        <position position="1"/>
    </location>
</feature>
<sequence length="50" mass="6036">KTLLHIVILWMDYAAGTKKLEMNFFCIGPGRITRERKIQQYQQRFMSFVQ</sequence>
<evidence type="ECO:0000313" key="2">
    <source>
        <dbReference type="Proteomes" id="UP001634394"/>
    </source>
</evidence>
<reference evidence="1 2" key="1">
    <citation type="submission" date="2024-11" db="EMBL/GenBank/DDBJ databases">
        <title>Chromosome-level genome assembly of the freshwater bivalve Anodonta woodiana.</title>
        <authorList>
            <person name="Chen X."/>
        </authorList>
    </citation>
    <scope>NUCLEOTIDE SEQUENCE [LARGE SCALE GENOMIC DNA]</scope>
    <source>
        <strain evidence="1">MN2024</strain>
        <tissue evidence="1">Gills</tissue>
    </source>
</reference>
<evidence type="ECO:0000313" key="1">
    <source>
        <dbReference type="EMBL" id="KAL3885081.1"/>
    </source>
</evidence>
<keyword evidence="2" id="KW-1185">Reference proteome</keyword>
<accession>A0ABD3XFP4</accession>
<name>A0ABD3XFP4_SINWO</name>
<dbReference type="Proteomes" id="UP001634394">
    <property type="component" value="Unassembled WGS sequence"/>
</dbReference>
<organism evidence="1 2">
    <name type="scientific">Sinanodonta woodiana</name>
    <name type="common">Chinese pond mussel</name>
    <name type="synonym">Anodonta woodiana</name>
    <dbReference type="NCBI Taxonomy" id="1069815"/>
    <lineage>
        <taxon>Eukaryota</taxon>
        <taxon>Metazoa</taxon>
        <taxon>Spiralia</taxon>
        <taxon>Lophotrochozoa</taxon>
        <taxon>Mollusca</taxon>
        <taxon>Bivalvia</taxon>
        <taxon>Autobranchia</taxon>
        <taxon>Heteroconchia</taxon>
        <taxon>Palaeoheterodonta</taxon>
        <taxon>Unionida</taxon>
        <taxon>Unionoidea</taxon>
        <taxon>Unionidae</taxon>
        <taxon>Unioninae</taxon>
        <taxon>Sinanodonta</taxon>
    </lineage>
</organism>
<protein>
    <submittedName>
        <fullName evidence="1">Uncharacterized protein</fullName>
    </submittedName>
</protein>
<gene>
    <name evidence="1" type="ORF">ACJMK2_025179</name>
</gene>
<feature type="non-terminal residue" evidence="1">
    <location>
        <position position="50"/>
    </location>
</feature>
<dbReference type="EMBL" id="JBJQND010000002">
    <property type="protein sequence ID" value="KAL3885081.1"/>
    <property type="molecule type" value="Genomic_DNA"/>
</dbReference>
<proteinExistence type="predicted"/>